<proteinExistence type="predicted"/>
<dbReference type="EMBL" id="LNXU01000057">
    <property type="protein sequence ID" value="KTC67831.1"/>
    <property type="molecule type" value="Genomic_DNA"/>
</dbReference>
<evidence type="ECO:0000313" key="2">
    <source>
        <dbReference type="Proteomes" id="UP000054695"/>
    </source>
</evidence>
<dbReference type="Proteomes" id="UP000054695">
    <property type="component" value="Unassembled WGS sequence"/>
</dbReference>
<evidence type="ECO:0000313" key="1">
    <source>
        <dbReference type="EMBL" id="KTC67831.1"/>
    </source>
</evidence>
<dbReference type="RefSeq" id="WP_058460984.1">
    <property type="nucleotide sequence ID" value="NZ_CAAAIY010000038.1"/>
</dbReference>
<keyword evidence="2" id="KW-1185">Reference proteome</keyword>
<organism evidence="1 2">
    <name type="scientific">Legionella bozemanae</name>
    <name type="common">Fluoribacter bozemanae</name>
    <dbReference type="NCBI Taxonomy" id="447"/>
    <lineage>
        <taxon>Bacteria</taxon>
        <taxon>Pseudomonadati</taxon>
        <taxon>Pseudomonadota</taxon>
        <taxon>Gammaproteobacteria</taxon>
        <taxon>Legionellales</taxon>
        <taxon>Legionellaceae</taxon>
        <taxon>Legionella</taxon>
    </lineage>
</organism>
<name>A0A0W0R9T9_LEGBO</name>
<reference evidence="1 2" key="1">
    <citation type="submission" date="2015-11" db="EMBL/GenBank/DDBJ databases">
        <title>Genomic analysis of 38 Legionella species identifies large and diverse effector repertoires.</title>
        <authorList>
            <person name="Burstein D."/>
            <person name="Amaro F."/>
            <person name="Zusman T."/>
            <person name="Lifshitz Z."/>
            <person name="Cohen O."/>
            <person name="Gilbert J.A."/>
            <person name="Pupko T."/>
            <person name="Shuman H.A."/>
            <person name="Segal G."/>
        </authorList>
    </citation>
    <scope>NUCLEOTIDE SEQUENCE [LARGE SCALE GENOMIC DNA]</scope>
    <source>
        <strain evidence="1 2">WIGA</strain>
    </source>
</reference>
<comment type="caution">
    <text evidence="1">The sequence shown here is derived from an EMBL/GenBank/DDBJ whole genome shotgun (WGS) entry which is preliminary data.</text>
</comment>
<protein>
    <submittedName>
        <fullName evidence="1">Uncharacterized protein</fullName>
    </submittedName>
</protein>
<dbReference type="PATRIC" id="fig|447.4.peg.3718"/>
<dbReference type="AlphaFoldDB" id="A0A0W0R9T9"/>
<sequence length="97" mass="11553">MFKKHDWNYYYNKIESAERAYHSYKIDDKHNLKLIKEWEKSVTEAGYYHNKTVTQEGISNVSTARQQFLETQKHLVKEAKSRDHGEYYGMGLGYGLK</sequence>
<gene>
    <name evidence="1" type="ORF">Lboz_3474</name>
</gene>
<accession>A0A0W0R9T9</accession>